<gene>
    <name evidence="2" type="ORF">CMTB2_02668</name>
</gene>
<dbReference type="Proteomes" id="UP000003288">
    <property type="component" value="Unassembled WGS sequence"/>
</dbReference>
<dbReference type="GO" id="GO:0016787">
    <property type="term" value="F:hydrolase activity"/>
    <property type="evidence" value="ECO:0007669"/>
    <property type="project" value="InterPro"/>
</dbReference>
<evidence type="ECO:0000313" key="3">
    <source>
        <dbReference type="Proteomes" id="UP000003288"/>
    </source>
</evidence>
<dbReference type="Pfam" id="PF04851">
    <property type="entry name" value="ResIII"/>
    <property type="match status" value="1"/>
</dbReference>
<dbReference type="GO" id="GO:0005829">
    <property type="term" value="C:cytosol"/>
    <property type="evidence" value="ECO:0007669"/>
    <property type="project" value="TreeGrafter"/>
</dbReference>
<dbReference type="InterPro" id="IPR027417">
    <property type="entry name" value="P-loop_NTPase"/>
</dbReference>
<accession>A0AAI9AIP2</accession>
<protein>
    <recommendedName>
        <fullName evidence="1">Helicase ATP-binding domain-containing protein</fullName>
    </recommendedName>
</protein>
<reference evidence="2 3" key="1">
    <citation type="journal article" date="2011" name="Stand. Genomic Sci.">
        <title>Draft genome sequence of Caminibacter mediatlanticus strain TB-2, an epsilonproteobacterium isolated from a deep-sea hydrothermal vent.</title>
        <authorList>
            <person name="Giovannelli D."/>
            <person name="Ferriera S."/>
            <person name="Johnson J."/>
            <person name="Kravitz S."/>
            <person name="Perez-Rodriguez I."/>
            <person name="Ricci J."/>
            <person name="O'Brien C."/>
            <person name="Voordeckers J.W."/>
            <person name="Bini E."/>
            <person name="Vetriani C."/>
        </authorList>
    </citation>
    <scope>NUCLEOTIDE SEQUENCE [LARGE SCALE GENOMIC DNA]</scope>
    <source>
        <strain evidence="2 3">TB-2</strain>
    </source>
</reference>
<proteinExistence type="predicted"/>
<dbReference type="REBASE" id="47190">
    <property type="entry name" value="CmeTB2ORF2673P"/>
</dbReference>
<evidence type="ECO:0000259" key="1">
    <source>
        <dbReference type="PROSITE" id="PS51192"/>
    </source>
</evidence>
<dbReference type="PROSITE" id="PS51192">
    <property type="entry name" value="HELICASE_ATP_BIND_1"/>
    <property type="match status" value="1"/>
</dbReference>
<dbReference type="PANTHER" id="PTHR47396">
    <property type="entry name" value="TYPE I RESTRICTION ENZYME ECOKI R PROTEIN"/>
    <property type="match status" value="1"/>
</dbReference>
<sequence length="908" mass="108447">MLEKLLKNIVLEKEIFIDERFSKDIKLYDYQIEALKNTAKFLSILFEDGQINKKRVYELYKDKLENNIFLEDTKIGDSYFSELFLGKKQEKIEFKELVNRCSFWMATGSGKTLVMIKLIELLQSFPKKNILILAPTDEIINQIKKHIDIYNSYHTSNKIEIYDLRDFDDRYNNRVYIYRSNNIVDSETKEKQLNFMEFFNNGEWYLILDEAHKGDSSKEISKRKALFNLISKNGVIFNFSATFSDELDIVTTIFDFKLDRFLQAGYGKKIMLLDSSVSVKEENQLDNIAKSLILLSQLRKDYEKIRSLGNYYHSPLMMTIANKVNTESADLKIFFEKLALVAKGEFDFERLKSELNSEIKKEYMFNLGKLNKNIDVTKKEFYNFVFNSSDSANIEYAYSNNKNELVFKLKNSQKYFMLIYAGEIIKWDKEFLSEYDATKSIDNNYFRELNENSDISILLGSRMFIEGWDTNRVNIINFVELGKSDAQKLILQAIGRGVRIEVIKNKRKRVVELDENEKREIKGYNKLVKINELIESLFIFPSKKEYIEKILTELKKVSNKECKNFRWIEKQENKEDFVCVPVYEDSNKFNDKPFYINKESVEELKSYIESLDDKILIFKHNISTRTLKMIKNNKFKNSSRKIEKVELLKILDSFWNEKVKKLKEIKILTDEIIHYQKMCAILEDEDLKELEKDLKEIKDRAKCPDDEEKVQKLKNALEVNKELGIDTSKIEEELKELKPSKFFPKLLECKIIKEHFYIPILYKENSQIFMHIIKNESEIRFLQDLEYYLKKDDNKLKLFDKWMFSKIEEKVDDIKIPYFDTKESHYKYFYPDFVFWLKKGDKKYIIFIDPKGVEHTLNARDKIIGFLNLKNEIRDKNIEIRLFYYNDNEVDSEYKEFWCSDFDEIFHY</sequence>
<dbReference type="RefSeq" id="WP_007473263.1">
    <property type="nucleotide sequence ID" value="NZ_ABCJ01000001.1"/>
</dbReference>
<dbReference type="GO" id="GO:0005524">
    <property type="term" value="F:ATP binding"/>
    <property type="evidence" value="ECO:0007669"/>
    <property type="project" value="InterPro"/>
</dbReference>
<dbReference type="Gene3D" id="3.40.50.300">
    <property type="entry name" value="P-loop containing nucleotide triphosphate hydrolases"/>
    <property type="match status" value="1"/>
</dbReference>
<dbReference type="InterPro" id="IPR050742">
    <property type="entry name" value="Helicase_Restrict-Modif_Enz"/>
</dbReference>
<name>A0AAI9AIP2_9BACT</name>
<dbReference type="InterPro" id="IPR014001">
    <property type="entry name" value="Helicase_ATP-bd"/>
</dbReference>
<dbReference type="GO" id="GO:0003677">
    <property type="term" value="F:DNA binding"/>
    <property type="evidence" value="ECO:0007669"/>
    <property type="project" value="InterPro"/>
</dbReference>
<dbReference type="InterPro" id="IPR006935">
    <property type="entry name" value="Helicase/UvrB_N"/>
</dbReference>
<comment type="caution">
    <text evidence="2">The sequence shown here is derived from an EMBL/GenBank/DDBJ whole genome shotgun (WGS) entry which is preliminary data.</text>
</comment>
<feature type="domain" description="Helicase ATP-binding" evidence="1">
    <location>
        <begin position="92"/>
        <end position="261"/>
    </location>
</feature>
<dbReference type="SMART" id="SM00487">
    <property type="entry name" value="DEXDc"/>
    <property type="match status" value="1"/>
</dbReference>
<dbReference type="EMBL" id="ABCJ01000001">
    <property type="protein sequence ID" value="EDM24383.1"/>
    <property type="molecule type" value="Genomic_DNA"/>
</dbReference>
<dbReference type="PANTHER" id="PTHR47396:SF1">
    <property type="entry name" value="ATP-DEPENDENT HELICASE IRC3-RELATED"/>
    <property type="match status" value="1"/>
</dbReference>
<organism evidence="2 3">
    <name type="scientific">Caminibacter mediatlanticus TB-2</name>
    <dbReference type="NCBI Taxonomy" id="391592"/>
    <lineage>
        <taxon>Bacteria</taxon>
        <taxon>Pseudomonadati</taxon>
        <taxon>Campylobacterota</taxon>
        <taxon>Epsilonproteobacteria</taxon>
        <taxon>Nautiliales</taxon>
        <taxon>Nautiliaceae</taxon>
        <taxon>Caminibacter</taxon>
    </lineage>
</organism>
<evidence type="ECO:0000313" key="2">
    <source>
        <dbReference type="EMBL" id="EDM24383.1"/>
    </source>
</evidence>
<dbReference type="SUPFAM" id="SSF52540">
    <property type="entry name" value="P-loop containing nucleoside triphosphate hydrolases"/>
    <property type="match status" value="2"/>
</dbReference>
<dbReference type="AlphaFoldDB" id="A0AAI9AIP2"/>